<dbReference type="Proteomes" id="UP000270471">
    <property type="component" value="Unassembled WGS sequence"/>
</dbReference>
<reference evidence="4 5" key="1">
    <citation type="submission" date="2017-11" db="EMBL/GenBank/DDBJ databases">
        <title>Draft genome of actinobacteria isolated from guarana (Paullinia cupana (Mart.) Ducke.</title>
        <authorList>
            <person name="Siqueira K.A."/>
            <person name="Liotti R.G."/>
            <person name="Mendes T.A.O."/>
            <person name="Soares M.A."/>
        </authorList>
    </citation>
    <scope>NUCLEOTIDE SEQUENCE [LARGE SCALE GENOMIC DNA]</scope>
    <source>
        <strain evidence="4 5">193</strain>
    </source>
</reference>
<evidence type="ECO:0000256" key="1">
    <source>
        <dbReference type="ARBA" id="ARBA00022729"/>
    </source>
</evidence>
<dbReference type="Gene3D" id="3.40.50.1110">
    <property type="entry name" value="SGNH hydrolase"/>
    <property type="match status" value="1"/>
</dbReference>
<gene>
    <name evidence="4" type="ORF">CTZ28_17245</name>
</gene>
<dbReference type="Pfam" id="PF13517">
    <property type="entry name" value="FG-GAP_3"/>
    <property type="match status" value="1"/>
</dbReference>
<dbReference type="InterPro" id="IPR028994">
    <property type="entry name" value="Integrin_alpha_N"/>
</dbReference>
<dbReference type="SUPFAM" id="SSF69318">
    <property type="entry name" value="Integrin alpha N-terminal domain"/>
    <property type="match status" value="1"/>
</dbReference>
<dbReference type="EMBL" id="PENI01000009">
    <property type="protein sequence ID" value="RMB84882.1"/>
    <property type="molecule type" value="Genomic_DNA"/>
</dbReference>
<feature type="domain" description="SGNH hydrolase-type esterase" evidence="3">
    <location>
        <begin position="276"/>
        <end position="451"/>
    </location>
</feature>
<keyword evidence="1 2" id="KW-0732">Signal</keyword>
<feature type="chain" id="PRO_5018107979" description="SGNH hydrolase-type esterase domain-containing protein" evidence="2">
    <location>
        <begin position="22"/>
        <end position="1086"/>
    </location>
</feature>
<sequence>MALVLSLVVAVFVGLISPAAAADDRGLSEDLVLTLNASDLGVDPAGLRDIVPEMQADIREHRGLGNALKQALADSNVNTTVNTSEWPNFQGTVDVTSDGAGLAITVPKGEITTAGFWTGVAASLIGYAAGYGLRVLCIAGLTSTGVGAATIPLVCTPLQGAVTGIVTAIVNHGFAGDLGSRESIRDIIIGGLIGMSIGALWEKYFSPWAKTHVARAFKDVGTWIRSRVPWVDSWLGRGAADGADHLGQELEELENLLNEAMRDWGGLRTPVRVMPLGDSITYGIGDPDGNGYRDHLATSLNRRSVTVDFVGSQTSGSMADRENNGYPGWTIDQIAGPAGRDVPTMRPDVVTLMAGTNDMIHNVDPGNAINRLQRLIDGVLAANPDGFVVVATLTPCTDAAVQARMDSYNAQVREQVGARVARGDRIVLVEMAGVSTQGWPDFVHPNDAAYQQMAAVFSNGVADGIKRGLLPGVTVTGSAEETGGTVAPGSGSGGTAGPVSGGLATINTGDYTLNDVARWLGTGVHALGGLAPAADIRLMDFDGDGDDDYGILGPAGELNVWRNDGGDTNGGKGWVNLGKVALGNLTDPANVRFLDFDGDGDDDYGILGPAGELNVWRNDGGDVAGGHGWTNLGKVAKGGLSTRDNIRFMDADGDGDDDYVILGPNGEMDLWRNDGGDVAGGNGWRDMGRDAKGAGPRGAIRFMDLDGDGDDDYIVLGTQGALLAWRNNGGDRAGGGGWASLGLIAAGTGDGSQVRFMDADLDGDDDYVTLDANGRMRLWANRVIDTGPGVESGGTGQNQGLGGTGLALIDTSKYTLNDISRWFGTGVHAQGAAAAASVRLMDFDGDGDEDYAILGSAGQLDIWRNDGGDSNGGNGWTNLGRVAAGTGDGSKVRFMDFDGDGDDDYVVLGSAGQMDVWRNDGGDIPGGHGWTSLGRVAAGTGDGSKVTFLDFDKDGKDDYGVLGSAGELDVWRNDGGDISGGHGWTSLGRVAAGAGDGSQVRFMDIDGDGDDDYIILGTQGAMLAWRNDGGDTNGGNGWKSLGLVAAGTGDGSKVRFMDVDKDGDDDYVTLEPTSGQMRLWVNRIAH</sequence>
<dbReference type="Pfam" id="PF13472">
    <property type="entry name" value="Lipase_GDSL_2"/>
    <property type="match status" value="1"/>
</dbReference>
<dbReference type="PANTHER" id="PTHR30383:SF5">
    <property type="entry name" value="SGNH HYDROLASE-TYPE ESTERASE DOMAIN-CONTAINING PROTEIN"/>
    <property type="match status" value="1"/>
</dbReference>
<organism evidence="4 5">
    <name type="scientific">Streptomyces shenzhenensis</name>
    <dbReference type="NCBI Taxonomy" id="943815"/>
    <lineage>
        <taxon>Bacteria</taxon>
        <taxon>Bacillati</taxon>
        <taxon>Actinomycetota</taxon>
        <taxon>Actinomycetes</taxon>
        <taxon>Kitasatosporales</taxon>
        <taxon>Streptomycetaceae</taxon>
        <taxon>Streptomyces</taxon>
    </lineage>
</organism>
<dbReference type="InterPro" id="IPR036514">
    <property type="entry name" value="SGNH_hydro_sf"/>
</dbReference>
<evidence type="ECO:0000313" key="5">
    <source>
        <dbReference type="Proteomes" id="UP000270471"/>
    </source>
</evidence>
<accession>A0A3M0I974</accession>
<dbReference type="AlphaFoldDB" id="A0A3M0I974"/>
<dbReference type="CDD" id="cd01833">
    <property type="entry name" value="XynB_like"/>
    <property type="match status" value="1"/>
</dbReference>
<dbReference type="InterPro" id="IPR051532">
    <property type="entry name" value="Ester_Hydrolysis_Enzymes"/>
</dbReference>
<evidence type="ECO:0000256" key="2">
    <source>
        <dbReference type="SAM" id="SignalP"/>
    </source>
</evidence>
<evidence type="ECO:0000313" key="4">
    <source>
        <dbReference type="EMBL" id="RMB84882.1"/>
    </source>
</evidence>
<dbReference type="InterPro" id="IPR013517">
    <property type="entry name" value="FG-GAP"/>
</dbReference>
<dbReference type="SUPFAM" id="SSF52266">
    <property type="entry name" value="SGNH hydrolase"/>
    <property type="match status" value="1"/>
</dbReference>
<keyword evidence="5" id="KW-1185">Reference proteome</keyword>
<comment type="caution">
    <text evidence="4">The sequence shown here is derived from an EMBL/GenBank/DDBJ whole genome shotgun (WGS) entry which is preliminary data.</text>
</comment>
<proteinExistence type="predicted"/>
<feature type="signal peptide" evidence="2">
    <location>
        <begin position="1"/>
        <end position="21"/>
    </location>
</feature>
<dbReference type="InterPro" id="IPR013830">
    <property type="entry name" value="SGNH_hydro"/>
</dbReference>
<protein>
    <recommendedName>
        <fullName evidence="3">SGNH hydrolase-type esterase domain-containing protein</fullName>
    </recommendedName>
</protein>
<dbReference type="PANTHER" id="PTHR30383">
    <property type="entry name" value="THIOESTERASE 1/PROTEASE 1/LYSOPHOSPHOLIPASE L1"/>
    <property type="match status" value="1"/>
</dbReference>
<dbReference type="GO" id="GO:0004622">
    <property type="term" value="F:phosphatidylcholine lysophospholipase activity"/>
    <property type="evidence" value="ECO:0007669"/>
    <property type="project" value="TreeGrafter"/>
</dbReference>
<evidence type="ECO:0000259" key="3">
    <source>
        <dbReference type="Pfam" id="PF13472"/>
    </source>
</evidence>
<name>A0A3M0I974_9ACTN</name>